<dbReference type="AlphaFoldDB" id="A0A0D6EY91"/>
<dbReference type="Proteomes" id="UP000064007">
    <property type="component" value="Chromosome 1"/>
</dbReference>
<sequence>MQNYNTDSLNTLPQSKDETDHLIPLEKKTTPIELTTDEKLRRKRWLESISDCV</sequence>
<organism evidence="2 3">
    <name type="scientific">Candidatus Methylopumilus planktonicus</name>
    <dbReference type="NCBI Taxonomy" id="1581557"/>
    <lineage>
        <taxon>Bacteria</taxon>
        <taxon>Pseudomonadati</taxon>
        <taxon>Pseudomonadota</taxon>
        <taxon>Betaproteobacteria</taxon>
        <taxon>Nitrosomonadales</taxon>
        <taxon>Methylophilaceae</taxon>
        <taxon>Candidatus Methylopumilus</taxon>
    </lineage>
</organism>
<evidence type="ECO:0000313" key="3">
    <source>
        <dbReference type="Proteomes" id="UP000064007"/>
    </source>
</evidence>
<dbReference type="KEGG" id="mbat:BN1208_1343"/>
<accession>A0A0D6EY91</accession>
<dbReference type="RefSeq" id="WP_156157799.1">
    <property type="nucleotide sequence ID" value="NZ_CP040978.1"/>
</dbReference>
<feature type="compositionally biased region" description="Polar residues" evidence="1">
    <location>
        <begin position="1"/>
        <end position="14"/>
    </location>
</feature>
<dbReference type="HOGENOM" id="CLU_3063295_0_0_4"/>
<gene>
    <name evidence="2" type="ORF">BN1208_1343</name>
</gene>
<reference evidence="3" key="1">
    <citation type="submission" date="2014-12" db="EMBL/GenBank/DDBJ databases">
        <authorList>
            <person name="Salcher M.M."/>
        </authorList>
    </citation>
    <scope>NUCLEOTIDE SEQUENCE [LARGE SCALE GENOMIC DNA]</scope>
    <source>
        <strain evidence="3">MMS-10A-171</strain>
    </source>
</reference>
<feature type="compositionally biased region" description="Basic and acidic residues" evidence="1">
    <location>
        <begin position="15"/>
        <end position="24"/>
    </location>
</feature>
<dbReference type="STRING" id="1581557.BN1208_1343"/>
<feature type="region of interest" description="Disordered" evidence="1">
    <location>
        <begin position="1"/>
        <end position="24"/>
    </location>
</feature>
<evidence type="ECO:0000313" key="2">
    <source>
        <dbReference type="EMBL" id="CEZ20223.1"/>
    </source>
</evidence>
<name>A0A0D6EY91_9PROT</name>
<keyword evidence="3" id="KW-1185">Reference proteome</keyword>
<dbReference type="EMBL" id="LN827929">
    <property type="protein sequence ID" value="CEZ20223.1"/>
    <property type="molecule type" value="Genomic_DNA"/>
</dbReference>
<proteinExistence type="predicted"/>
<evidence type="ECO:0000256" key="1">
    <source>
        <dbReference type="SAM" id="MobiDB-lite"/>
    </source>
</evidence>
<protein>
    <submittedName>
        <fullName evidence="2">Uncharacterized protein</fullName>
    </submittedName>
</protein>